<proteinExistence type="predicted"/>
<organism evidence="2 3">
    <name type="scientific">Panicum virgatum</name>
    <name type="common">Blackwell switchgrass</name>
    <dbReference type="NCBI Taxonomy" id="38727"/>
    <lineage>
        <taxon>Eukaryota</taxon>
        <taxon>Viridiplantae</taxon>
        <taxon>Streptophyta</taxon>
        <taxon>Embryophyta</taxon>
        <taxon>Tracheophyta</taxon>
        <taxon>Spermatophyta</taxon>
        <taxon>Magnoliopsida</taxon>
        <taxon>Liliopsida</taxon>
        <taxon>Poales</taxon>
        <taxon>Poaceae</taxon>
        <taxon>PACMAD clade</taxon>
        <taxon>Panicoideae</taxon>
        <taxon>Panicodae</taxon>
        <taxon>Paniceae</taxon>
        <taxon>Panicinae</taxon>
        <taxon>Panicum</taxon>
        <taxon>Panicum sect. Hiantes</taxon>
    </lineage>
</organism>
<dbReference type="SMART" id="SM01022">
    <property type="entry name" value="ASCH"/>
    <property type="match status" value="1"/>
</dbReference>
<evidence type="ECO:0000313" key="3">
    <source>
        <dbReference type="Proteomes" id="UP000823388"/>
    </source>
</evidence>
<dbReference type="Proteomes" id="UP000823388">
    <property type="component" value="Chromosome 8N"/>
</dbReference>
<evidence type="ECO:0000313" key="2">
    <source>
        <dbReference type="EMBL" id="KAG2557330.1"/>
    </source>
</evidence>
<dbReference type="AlphaFoldDB" id="A0A8T0P6T4"/>
<dbReference type="PANTHER" id="PTHR34204">
    <property type="entry name" value="RNA-BINDING ASCH DOMAIN PROTEIN"/>
    <property type="match status" value="1"/>
</dbReference>
<gene>
    <name evidence="2" type="ORF">PVAP13_8NG244400</name>
</gene>
<reference evidence="2" key="1">
    <citation type="submission" date="2020-05" db="EMBL/GenBank/DDBJ databases">
        <title>WGS assembly of Panicum virgatum.</title>
        <authorList>
            <person name="Lovell J.T."/>
            <person name="Jenkins J."/>
            <person name="Shu S."/>
            <person name="Juenger T.E."/>
            <person name="Schmutz J."/>
        </authorList>
    </citation>
    <scope>NUCLEOTIDE SEQUENCE</scope>
    <source>
        <strain evidence="2">AP13</strain>
    </source>
</reference>
<dbReference type="Pfam" id="PF04266">
    <property type="entry name" value="ASCH"/>
    <property type="match status" value="1"/>
</dbReference>
<accession>A0A8T0P6T4</accession>
<name>A0A8T0P6T4_PANVG</name>
<dbReference type="PANTHER" id="PTHR34204:SF2">
    <property type="entry name" value="RNA-BINDING ASCH DOMAIN PROTEIN"/>
    <property type="match status" value="1"/>
</dbReference>
<dbReference type="InterPro" id="IPR015947">
    <property type="entry name" value="PUA-like_sf"/>
</dbReference>
<evidence type="ECO:0000259" key="1">
    <source>
        <dbReference type="SMART" id="SM01022"/>
    </source>
</evidence>
<comment type="caution">
    <text evidence="2">The sequence shown here is derived from an EMBL/GenBank/DDBJ whole genome shotgun (WGS) entry which is preliminary data.</text>
</comment>
<dbReference type="SUPFAM" id="SSF88697">
    <property type="entry name" value="PUA domain-like"/>
    <property type="match status" value="1"/>
</dbReference>
<dbReference type="EMBL" id="CM029052">
    <property type="protein sequence ID" value="KAG2557330.1"/>
    <property type="molecule type" value="Genomic_DNA"/>
</dbReference>
<keyword evidence="3" id="KW-1185">Reference proteome</keyword>
<sequence>MAISHPAASPAPPCPPSPGVGGVPLSSAIGDLLRFVLSSHAAGTGNPDHDPAAFPLSPSYCARLLNDDGDLFGKLAVGIEQCLDEGRLPGPPAVAGIPVGEEGPEETEWEAVLLEKGAELKLMYNAVDFELHVQEPYFTQLRAEAKTVEGRLATGNYNRITQGSLLLFNKCLLLNVEAVKKYSSFSEMLQAEIISNVLPGISSIEEGVKVYRKFYTEEREKSYGVLAISVSKPSVQPYTTMTDILAGLGYDGLGRLLGMARTAGQVSRKLFDRCGRNGALEQDAIACYAFIDLSAA</sequence>
<dbReference type="InterPro" id="IPR007374">
    <property type="entry name" value="ASCH_domain"/>
</dbReference>
<protein>
    <recommendedName>
        <fullName evidence="1">ASCH domain-containing protein</fullName>
    </recommendedName>
</protein>
<dbReference type="Gene3D" id="2.30.130.30">
    <property type="entry name" value="Hypothetical protein"/>
    <property type="match status" value="1"/>
</dbReference>
<feature type="domain" description="ASCH" evidence="1">
    <location>
        <begin position="131"/>
        <end position="234"/>
    </location>
</feature>
<dbReference type="CDD" id="cd06555">
    <property type="entry name" value="ASCH_PF0470_like"/>
    <property type="match status" value="1"/>
</dbReference>